<dbReference type="AlphaFoldDB" id="A0A9P8LVB8"/>
<dbReference type="Proteomes" id="UP000018208">
    <property type="component" value="Unassembled WGS sequence"/>
</dbReference>
<accession>A0A9P8LVB8</accession>
<keyword evidence="1" id="KW-1133">Transmembrane helix</keyword>
<feature type="transmembrane region" description="Helical" evidence="1">
    <location>
        <begin position="452"/>
        <end position="475"/>
    </location>
</feature>
<evidence type="ECO:0008006" key="4">
    <source>
        <dbReference type="Google" id="ProtNLM"/>
    </source>
</evidence>
<gene>
    <name evidence="2" type="ORF">SS50377_22537</name>
</gene>
<evidence type="ECO:0000313" key="2">
    <source>
        <dbReference type="EMBL" id="KAH0574921.1"/>
    </source>
</evidence>
<organism evidence="2 3">
    <name type="scientific">Spironucleus salmonicida</name>
    <dbReference type="NCBI Taxonomy" id="348837"/>
    <lineage>
        <taxon>Eukaryota</taxon>
        <taxon>Metamonada</taxon>
        <taxon>Diplomonadida</taxon>
        <taxon>Hexamitidae</taxon>
        <taxon>Hexamitinae</taxon>
        <taxon>Spironucleus</taxon>
    </lineage>
</organism>
<evidence type="ECO:0000256" key="1">
    <source>
        <dbReference type="SAM" id="Phobius"/>
    </source>
</evidence>
<evidence type="ECO:0000313" key="3">
    <source>
        <dbReference type="Proteomes" id="UP000018208"/>
    </source>
</evidence>
<protein>
    <recommendedName>
        <fullName evidence="4">Transmembrane protein</fullName>
    </recommendedName>
</protein>
<reference evidence="2 3" key="1">
    <citation type="journal article" date="2014" name="PLoS Genet.">
        <title>The Genome of Spironucleus salmonicida Highlights a Fish Pathogen Adapted to Fluctuating Environments.</title>
        <authorList>
            <person name="Xu F."/>
            <person name="Jerlstrom-Hultqvist J."/>
            <person name="Einarsson E."/>
            <person name="Astvaldsson A."/>
            <person name="Svard S.G."/>
            <person name="Andersson J.O."/>
        </authorList>
    </citation>
    <scope>NUCLEOTIDE SEQUENCE [LARGE SCALE GENOMIC DNA]</scope>
    <source>
        <strain evidence="2 3">ATCC 50377</strain>
    </source>
</reference>
<dbReference type="GeneID" id="94296560"/>
<proteinExistence type="predicted"/>
<name>A0A9P8LVB8_9EUKA</name>
<dbReference type="KEGG" id="ssao:94296560"/>
<dbReference type="RefSeq" id="XP_067765694.1">
    <property type="nucleotide sequence ID" value="XM_067906426.1"/>
</dbReference>
<keyword evidence="3" id="KW-1185">Reference proteome</keyword>
<keyword evidence="1" id="KW-0812">Transmembrane</keyword>
<comment type="caution">
    <text evidence="2">The sequence shown here is derived from an EMBL/GenBank/DDBJ whole genome shotgun (WGS) entry which is preliminary data.</text>
</comment>
<dbReference type="EMBL" id="AUWU02000003">
    <property type="protein sequence ID" value="KAH0574921.1"/>
    <property type="molecule type" value="Genomic_DNA"/>
</dbReference>
<sequence>MYIILTQNYFLYALQDNDLYLWSGNPLFSELKDFQVETLYSDNTSQIIQVQPLLVFRQIYFKVNIQYSNKIIQQVHIISKDLVFLAFQVQTLVANIKISISGIQNTVEIKFDKNLYLQQFQMVILTKFFKKQSQKFIAYKIAEEDSKLVYNLQSDLESRIKSGLKQIWIEYTIKLSDEIQFQFSLRVHDIQFKNYENFIGKSQIMLFPNAIQITSFQSTNFLKYMKQFQAQGVKNILIYLVLNVLDNKQQASNTSRKFFINVAFKRFFDAELNIYCNEMETPADCYLYIYQCQFIEEHTIVGFVDFQFISSQVYQQIFSFNEFVHNYCAKSMKLQLYGKYLTVMIQSSTNSLLCPRFYDQQVMFYIDQVNQMHYPSIAAKDDHIVTLTYFIKSNNFSTILKLNNAQIDGIIQIMNTKQFQRVATIQLLNNQTIMDSTFPYISEIEYIQKDNILQLILGSVCLATTILIIISIVLLRRRSKKIGIQ</sequence>
<keyword evidence="1" id="KW-0472">Membrane</keyword>